<dbReference type="SUPFAM" id="SSF81606">
    <property type="entry name" value="PP2C-like"/>
    <property type="match status" value="1"/>
</dbReference>
<comment type="caution">
    <text evidence="3">The sequence shown here is derived from an EMBL/GenBank/DDBJ whole genome shotgun (WGS) entry which is preliminary data.</text>
</comment>
<gene>
    <name evidence="3" type="ORF">HAU20_00975</name>
    <name evidence="2" type="ORF">HAU43_00500</name>
</gene>
<dbReference type="NCBIfam" id="NF033484">
    <property type="entry name" value="Stp1_PP2C_phos"/>
    <property type="match status" value="1"/>
</dbReference>
<evidence type="ECO:0000313" key="3">
    <source>
        <dbReference type="EMBL" id="MBJ7637994.1"/>
    </source>
</evidence>
<sequence length="246" mass="26511">MKIAYASDTGRVRADNQDYVGVFINEAGAQLAIVADGVGGENGGDVAATMAVSHIGNEWQQTDIHDIVAARNWLLSQAAQENETILTTSNRYRTLRGMATTLVIAVILVDQLVIANLGDSRAYLIREGQLRQLTVDHNLASELVRRGAITEDEAVKHPGRHVITRQLGVTEEAEPDVFEFATRPGDMLVLTTDGMPKHVSDEEILAKINDAPTITDAVAELISATNEAGGSDNVTVLIGRQESEAR</sequence>
<dbReference type="InterPro" id="IPR036457">
    <property type="entry name" value="PPM-type-like_dom_sf"/>
</dbReference>
<reference evidence="3 4" key="2">
    <citation type="journal article" date="2021" name="Int. J. Food Microbiol.">
        <title>Safety demonstration of a microbial species for use in the food chain: Weissella confusa.</title>
        <authorList>
            <person name="Bourdichon F."/>
            <person name="Patrone V."/>
            <person name="Fontana A."/>
            <person name="Milani G."/>
            <person name="Morelli L."/>
        </authorList>
    </citation>
    <scope>NUCLEOTIDE SEQUENCE [LARGE SCALE GENOMIC DNA]</scope>
    <source>
        <strain evidence="2">CCUG 30943</strain>
        <strain evidence="3 4">CCUG 43002</strain>
    </source>
</reference>
<evidence type="ECO:0000313" key="4">
    <source>
        <dbReference type="Proteomes" id="UP000728106"/>
    </source>
</evidence>
<protein>
    <submittedName>
        <fullName evidence="3">Stp1/IreP family PP2C-type Ser/Thr phosphatase</fullName>
    </submittedName>
</protein>
<dbReference type="InterPro" id="IPR015655">
    <property type="entry name" value="PP2C"/>
</dbReference>
<dbReference type="Proteomes" id="UP000808038">
    <property type="component" value="Unassembled WGS sequence"/>
</dbReference>
<evidence type="ECO:0000313" key="2">
    <source>
        <dbReference type="EMBL" id="MBJ7631595.1"/>
    </source>
</evidence>
<organism evidence="3 4">
    <name type="scientific">Weissella confusa</name>
    <name type="common">Lactobacillus confusus</name>
    <dbReference type="NCBI Taxonomy" id="1583"/>
    <lineage>
        <taxon>Bacteria</taxon>
        <taxon>Bacillati</taxon>
        <taxon>Bacillota</taxon>
        <taxon>Bacilli</taxon>
        <taxon>Lactobacillales</taxon>
        <taxon>Lactobacillaceae</taxon>
        <taxon>Weissella</taxon>
    </lineage>
</organism>
<proteinExistence type="predicted"/>
<accession>A0A0R2FHQ9</accession>
<evidence type="ECO:0000259" key="1">
    <source>
        <dbReference type="PROSITE" id="PS51746"/>
    </source>
</evidence>
<dbReference type="PROSITE" id="PS51746">
    <property type="entry name" value="PPM_2"/>
    <property type="match status" value="1"/>
</dbReference>
<dbReference type="EMBL" id="JAAOCP010000001">
    <property type="protein sequence ID" value="MBJ7637994.1"/>
    <property type="molecule type" value="Genomic_DNA"/>
</dbReference>
<dbReference type="SMART" id="SM00331">
    <property type="entry name" value="PP2C_SIG"/>
    <property type="match status" value="1"/>
</dbReference>
<dbReference type="SMART" id="SM00332">
    <property type="entry name" value="PP2Cc"/>
    <property type="match status" value="1"/>
</dbReference>
<dbReference type="CDD" id="cd00143">
    <property type="entry name" value="PP2Cc"/>
    <property type="match status" value="1"/>
</dbReference>
<reference evidence="3" key="1">
    <citation type="submission" date="2020-02" db="EMBL/GenBank/DDBJ databases">
        <authorList>
            <person name="Fontana A."/>
            <person name="Patrone V."/>
            <person name="Morelli L."/>
        </authorList>
    </citation>
    <scope>NUCLEOTIDE SEQUENCE</scope>
    <source>
        <strain evidence="2">CCUG 30943</strain>
        <strain evidence="3">CCUG 43002</strain>
    </source>
</reference>
<dbReference type="Pfam" id="PF13672">
    <property type="entry name" value="PP2C_2"/>
    <property type="match status" value="1"/>
</dbReference>
<dbReference type="InterPro" id="IPR001932">
    <property type="entry name" value="PPM-type_phosphatase-like_dom"/>
</dbReference>
<dbReference type="GO" id="GO:0004722">
    <property type="term" value="F:protein serine/threonine phosphatase activity"/>
    <property type="evidence" value="ECO:0007669"/>
    <property type="project" value="InterPro"/>
</dbReference>
<dbReference type="PANTHER" id="PTHR47992">
    <property type="entry name" value="PROTEIN PHOSPHATASE"/>
    <property type="match status" value="1"/>
</dbReference>
<dbReference type="RefSeq" id="WP_003609120.1">
    <property type="nucleotide sequence ID" value="NZ_ALXH01000005.1"/>
</dbReference>
<feature type="domain" description="PPM-type phosphatase" evidence="1">
    <location>
        <begin position="2"/>
        <end position="241"/>
    </location>
</feature>
<dbReference type="EMBL" id="JAAOCX010000001">
    <property type="protein sequence ID" value="MBJ7631595.1"/>
    <property type="molecule type" value="Genomic_DNA"/>
</dbReference>
<dbReference type="OrthoDB" id="9801841at2"/>
<dbReference type="Gene3D" id="3.60.40.10">
    <property type="entry name" value="PPM-type phosphatase domain"/>
    <property type="match status" value="1"/>
</dbReference>
<dbReference type="Proteomes" id="UP000728106">
    <property type="component" value="Unassembled WGS sequence"/>
</dbReference>
<keyword evidence="4" id="KW-1185">Reference proteome</keyword>
<dbReference type="GeneID" id="57978519"/>
<name>A0A0R2FHQ9_WEICO</name>
<dbReference type="AlphaFoldDB" id="A0A0R2FHQ9"/>